<gene>
    <name evidence="1" type="ORF">Vadar_004757</name>
</gene>
<keyword evidence="2" id="KW-1185">Reference proteome</keyword>
<protein>
    <submittedName>
        <fullName evidence="1">Uncharacterized protein</fullName>
    </submittedName>
</protein>
<sequence length="383" mass="42921">MTVTEAAVATLSTISILITIRFKVMEAFFLIVRLLSCQWCRNAETEMPVIYSVLASEFSIEFHVSNACRECRRKGGRCDHDGPHFLCKKEKEGTSKLILILGTVITGVLILLLCLVIIIWHRRKWNVSSYINSKNSSSDPSSKADIEGGSAYFGACVFSYAALEQATHDFDPSKELGDGGFGTVYHRKLRDGREVAVKRLYEHNYKRVKQFMNEIKILTYLSHPNLVTLYGCTSRHSRELLLVYEYIPNGIVADHLHSDRAKDCPLSWPQTGLIDPSLGLESDSSIERMTLSVVEVAFRCLQLDKDMRPTMKEILEALMEIQAFKDENAGKIIDDGSALTSRRPTSSLDHEDVVLLKNTMAPISPASVTDRWVSNSTTSTSSE</sequence>
<evidence type="ECO:0000313" key="2">
    <source>
        <dbReference type="Proteomes" id="UP000828048"/>
    </source>
</evidence>
<accession>A0ACB7XFR1</accession>
<name>A0ACB7XFR1_9ERIC</name>
<organism evidence="1 2">
    <name type="scientific">Vaccinium darrowii</name>
    <dbReference type="NCBI Taxonomy" id="229202"/>
    <lineage>
        <taxon>Eukaryota</taxon>
        <taxon>Viridiplantae</taxon>
        <taxon>Streptophyta</taxon>
        <taxon>Embryophyta</taxon>
        <taxon>Tracheophyta</taxon>
        <taxon>Spermatophyta</taxon>
        <taxon>Magnoliopsida</taxon>
        <taxon>eudicotyledons</taxon>
        <taxon>Gunneridae</taxon>
        <taxon>Pentapetalae</taxon>
        <taxon>asterids</taxon>
        <taxon>Ericales</taxon>
        <taxon>Ericaceae</taxon>
        <taxon>Vaccinioideae</taxon>
        <taxon>Vaccinieae</taxon>
        <taxon>Vaccinium</taxon>
    </lineage>
</organism>
<comment type="caution">
    <text evidence="1">The sequence shown here is derived from an EMBL/GenBank/DDBJ whole genome shotgun (WGS) entry which is preliminary data.</text>
</comment>
<evidence type="ECO:0000313" key="1">
    <source>
        <dbReference type="EMBL" id="KAH7839482.1"/>
    </source>
</evidence>
<proteinExistence type="predicted"/>
<dbReference type="Proteomes" id="UP000828048">
    <property type="component" value="Chromosome 10"/>
</dbReference>
<reference evidence="1 2" key="1">
    <citation type="journal article" date="2021" name="Hortic Res">
        <title>High-quality reference genome and annotation aids understanding of berry development for evergreen blueberry (Vaccinium darrowii).</title>
        <authorList>
            <person name="Yu J."/>
            <person name="Hulse-Kemp A.M."/>
            <person name="Babiker E."/>
            <person name="Staton M."/>
        </authorList>
    </citation>
    <scope>NUCLEOTIDE SEQUENCE [LARGE SCALE GENOMIC DNA]</scope>
    <source>
        <strain evidence="2">cv. NJ 8807/NJ 8810</strain>
        <tissue evidence="1">Young leaf</tissue>
    </source>
</reference>
<dbReference type="EMBL" id="CM037160">
    <property type="protein sequence ID" value="KAH7839482.1"/>
    <property type="molecule type" value="Genomic_DNA"/>
</dbReference>